<proteinExistence type="predicted"/>
<evidence type="ECO:0000313" key="2">
    <source>
        <dbReference type="Proteomes" id="UP000784294"/>
    </source>
</evidence>
<protein>
    <submittedName>
        <fullName evidence="1">Uncharacterized protein</fullName>
    </submittedName>
</protein>
<comment type="caution">
    <text evidence="1">The sequence shown here is derived from an EMBL/GenBank/DDBJ whole genome shotgun (WGS) entry which is preliminary data.</text>
</comment>
<sequence>MVGNRTHASKSPVQRLYASLDSVACLALNMSLFPHLLVSSTTDRSVLPALLHFIGLLHSGLGFQSLASSRDYGSFHFASTVSALLTELESKTPMQEYFFNFSLYTLFPVQDGLYMNCYPASFLGIRRDGWKRTSLLRSTSLDLIGASKHRSIEALRSVANRDDSFVEFLNSNHSNHRAESGCRPLWNLGELKLRVDRRRLIRSDPPNPSNVLPSLLSSQENEPNAQALFVCADCRLLSASFDRSKECTSALPANGTVFSSRRQLDEKSLARFQRLRSIR</sequence>
<dbReference type="EMBL" id="CAAALY010247825">
    <property type="protein sequence ID" value="VEL34518.1"/>
    <property type="molecule type" value="Genomic_DNA"/>
</dbReference>
<gene>
    <name evidence="1" type="ORF">PXEA_LOCUS27958</name>
</gene>
<evidence type="ECO:0000313" key="1">
    <source>
        <dbReference type="EMBL" id="VEL34518.1"/>
    </source>
</evidence>
<reference evidence="1" key="1">
    <citation type="submission" date="2018-11" db="EMBL/GenBank/DDBJ databases">
        <authorList>
            <consortium name="Pathogen Informatics"/>
        </authorList>
    </citation>
    <scope>NUCLEOTIDE SEQUENCE</scope>
</reference>
<keyword evidence="2" id="KW-1185">Reference proteome</keyword>
<accession>A0A3S5B5T5</accession>
<organism evidence="1 2">
    <name type="scientific">Protopolystoma xenopodis</name>
    <dbReference type="NCBI Taxonomy" id="117903"/>
    <lineage>
        <taxon>Eukaryota</taxon>
        <taxon>Metazoa</taxon>
        <taxon>Spiralia</taxon>
        <taxon>Lophotrochozoa</taxon>
        <taxon>Platyhelminthes</taxon>
        <taxon>Monogenea</taxon>
        <taxon>Polyopisthocotylea</taxon>
        <taxon>Polystomatidea</taxon>
        <taxon>Polystomatidae</taxon>
        <taxon>Protopolystoma</taxon>
    </lineage>
</organism>
<dbReference type="AlphaFoldDB" id="A0A3S5B5T5"/>
<name>A0A3S5B5T5_9PLAT</name>
<dbReference type="Proteomes" id="UP000784294">
    <property type="component" value="Unassembled WGS sequence"/>
</dbReference>